<dbReference type="Gene3D" id="3.10.290.10">
    <property type="entry name" value="RNA-binding S4 domain"/>
    <property type="match status" value="1"/>
</dbReference>
<dbReference type="CDD" id="cd00165">
    <property type="entry name" value="S4"/>
    <property type="match status" value="1"/>
</dbReference>
<dbReference type="GO" id="GO:0003723">
    <property type="term" value="F:RNA binding"/>
    <property type="evidence" value="ECO:0007669"/>
    <property type="project" value="UniProtKB-KW"/>
</dbReference>
<proteinExistence type="predicted"/>
<evidence type="ECO:0000313" key="3">
    <source>
        <dbReference type="Proteomes" id="UP000063789"/>
    </source>
</evidence>
<dbReference type="EMBL" id="CP011853">
    <property type="protein sequence ID" value="ALG86494.1"/>
    <property type="molecule type" value="Genomic_DNA"/>
</dbReference>
<organism evidence="2 3">
    <name type="scientific">Gordonia phthalatica</name>
    <dbReference type="NCBI Taxonomy" id="1136941"/>
    <lineage>
        <taxon>Bacteria</taxon>
        <taxon>Bacillati</taxon>
        <taxon>Actinomycetota</taxon>
        <taxon>Actinomycetes</taxon>
        <taxon>Mycobacteriales</taxon>
        <taxon>Gordoniaceae</taxon>
        <taxon>Gordonia</taxon>
    </lineage>
</organism>
<dbReference type="AlphaFoldDB" id="A0A0N9MTM4"/>
<dbReference type="STRING" id="1136941.ACH46_00900"/>
<keyword evidence="1" id="KW-0694">RNA-binding</keyword>
<name>A0A0N9MTM4_9ACTN</name>
<gene>
    <name evidence="2" type="ORF">ACH46_00900</name>
</gene>
<dbReference type="Proteomes" id="UP000063789">
    <property type="component" value="Chromosome"/>
</dbReference>
<protein>
    <submittedName>
        <fullName evidence="2">Uncharacterized protein</fullName>
    </submittedName>
</protein>
<dbReference type="Pfam" id="PF13275">
    <property type="entry name" value="S4_2"/>
    <property type="match status" value="1"/>
</dbReference>
<reference evidence="3" key="1">
    <citation type="submission" date="2015-06" db="EMBL/GenBank/DDBJ databases">
        <title>Complete genome sequence and metabolic analysis of phthalate degradation pathway in Gordonia sp. QH-11.</title>
        <authorList>
            <person name="Jin D."/>
            <person name="Kong X."/>
            <person name="Bai Z."/>
        </authorList>
    </citation>
    <scope>NUCLEOTIDE SEQUENCE [LARGE SCALE GENOMIC DNA]</scope>
    <source>
        <strain evidence="3">QH-11</strain>
    </source>
</reference>
<dbReference type="InterPro" id="IPR036986">
    <property type="entry name" value="S4_RNA-bd_sf"/>
</dbReference>
<evidence type="ECO:0000256" key="1">
    <source>
        <dbReference type="PROSITE-ProRule" id="PRU00182"/>
    </source>
</evidence>
<dbReference type="PROSITE" id="PS50889">
    <property type="entry name" value="S4"/>
    <property type="match status" value="1"/>
</dbReference>
<dbReference type="KEGG" id="goq:ACH46_00900"/>
<dbReference type="PATRIC" id="fig|1136941.3.peg.182"/>
<accession>A0A0N9MTM4</accession>
<sequence length="86" mass="9382">MPTRHGAHRGGRHNEAVDDIEIRDQSIRLGQFLKLANLIESGADAKAVIADEMVSVNDEVETRRGRQLHDGDVVELGGVSVRVAAR</sequence>
<keyword evidence="3" id="KW-1185">Reference proteome</keyword>
<evidence type="ECO:0000313" key="2">
    <source>
        <dbReference type="EMBL" id="ALG86494.1"/>
    </source>
</evidence>
<reference evidence="2 3" key="2">
    <citation type="journal article" date="2017" name="Int. J. Syst. Evol. Microbiol.">
        <title>Gordonia phthalatica sp. nov., a di-n-butyl phthalate-degrading bacterium isolated from activated sludge.</title>
        <authorList>
            <person name="Jin D."/>
            <person name="Kong X."/>
            <person name="Jia M."/>
            <person name="Yu X."/>
            <person name="Wang X."/>
            <person name="Zhuang X."/>
            <person name="Deng Y."/>
            <person name="Bai Z."/>
        </authorList>
    </citation>
    <scope>NUCLEOTIDE SEQUENCE [LARGE SCALE GENOMIC DNA]</scope>
    <source>
        <strain evidence="2 3">QH-11</strain>
    </source>
</reference>
<dbReference type="SUPFAM" id="SSF55174">
    <property type="entry name" value="Alpha-L RNA-binding motif"/>
    <property type="match status" value="1"/>
</dbReference>